<protein>
    <submittedName>
        <fullName evidence="2">Transposase</fullName>
    </submittedName>
</protein>
<dbReference type="PANTHER" id="PTHR33609">
    <property type="entry name" value="LOW CALCIUM RESPONSE LOCUS PROTEIN S"/>
    <property type="match status" value="1"/>
</dbReference>
<feature type="coiled-coil region" evidence="1">
    <location>
        <begin position="53"/>
        <end position="87"/>
    </location>
</feature>
<dbReference type="SUPFAM" id="SSF46689">
    <property type="entry name" value="Homeodomain-like"/>
    <property type="match status" value="1"/>
</dbReference>
<dbReference type="KEGG" id="gaz:Pan241w_53380"/>
<name>A0A517RMW2_9PLAN</name>
<proteinExistence type="predicted"/>
<dbReference type="GO" id="GO:0004803">
    <property type="term" value="F:transposase activity"/>
    <property type="evidence" value="ECO:0007669"/>
    <property type="project" value="InterPro"/>
</dbReference>
<dbReference type="GO" id="GO:0006313">
    <property type="term" value="P:DNA transposition"/>
    <property type="evidence" value="ECO:0007669"/>
    <property type="project" value="InterPro"/>
</dbReference>
<evidence type="ECO:0000313" key="2">
    <source>
        <dbReference type="EMBL" id="QDT45219.1"/>
    </source>
</evidence>
<reference evidence="2 4" key="1">
    <citation type="submission" date="2019-02" db="EMBL/GenBank/DDBJ databases">
        <title>Deep-cultivation of Planctomycetes and their phenomic and genomic characterization uncovers novel biology.</title>
        <authorList>
            <person name="Wiegand S."/>
            <person name="Jogler M."/>
            <person name="Boedeker C."/>
            <person name="Pinto D."/>
            <person name="Vollmers J."/>
            <person name="Rivas-Marin E."/>
            <person name="Kohn T."/>
            <person name="Peeters S.H."/>
            <person name="Heuer A."/>
            <person name="Rast P."/>
            <person name="Oberbeckmann S."/>
            <person name="Bunk B."/>
            <person name="Jeske O."/>
            <person name="Meyerdierks A."/>
            <person name="Storesund J.E."/>
            <person name="Kallscheuer N."/>
            <person name="Luecker S."/>
            <person name="Lage O.M."/>
            <person name="Pohl T."/>
            <person name="Merkel B.J."/>
            <person name="Hornburger P."/>
            <person name="Mueller R.-W."/>
            <person name="Bruemmer F."/>
            <person name="Labrenz M."/>
            <person name="Spormann A.M."/>
            <person name="Op den Camp H."/>
            <person name="Overmann J."/>
            <person name="Amann R."/>
            <person name="Jetten M.S.M."/>
            <person name="Mascher T."/>
            <person name="Medema M.H."/>
            <person name="Devos D.P."/>
            <person name="Kaster A.-K."/>
            <person name="Ovreas L."/>
            <person name="Rohde M."/>
            <person name="Galperin M.Y."/>
            <person name="Jogler C."/>
        </authorList>
    </citation>
    <scope>NUCLEOTIDE SEQUENCE [LARGE SCALE GENOMIC DNA]</scope>
    <source>
        <strain evidence="2 4">Pan241w</strain>
    </source>
</reference>
<dbReference type="AlphaFoldDB" id="A0A517RMW2"/>
<dbReference type="InterPro" id="IPR002514">
    <property type="entry name" value="Transposase_8"/>
</dbReference>
<organism evidence="2 4">
    <name type="scientific">Gimesia alba</name>
    <dbReference type="NCBI Taxonomy" id="2527973"/>
    <lineage>
        <taxon>Bacteria</taxon>
        <taxon>Pseudomonadati</taxon>
        <taxon>Planctomycetota</taxon>
        <taxon>Planctomycetia</taxon>
        <taxon>Planctomycetales</taxon>
        <taxon>Planctomycetaceae</taxon>
        <taxon>Gimesia</taxon>
    </lineage>
</organism>
<dbReference type="Pfam" id="PF01527">
    <property type="entry name" value="HTH_Tnp_1"/>
    <property type="match status" value="1"/>
</dbReference>
<sequence>MPRKRFTVEQIIQNLREAEVELAHGKTIGLVCKQLGITDQTYYRWRKEYGGIRTDQAKRLKDLEKENARLKRLLADAELDKAILKEAASGNF</sequence>
<keyword evidence="1" id="KW-0175">Coiled coil</keyword>
<accession>A0A517RMW2</accession>
<dbReference type="EMBL" id="CP036269">
    <property type="protein sequence ID" value="QDT45440.1"/>
    <property type="molecule type" value="Genomic_DNA"/>
</dbReference>
<dbReference type="EMBL" id="CP036269">
    <property type="protein sequence ID" value="QDT45219.1"/>
    <property type="molecule type" value="Genomic_DNA"/>
</dbReference>
<evidence type="ECO:0000256" key="1">
    <source>
        <dbReference type="SAM" id="Coils"/>
    </source>
</evidence>
<evidence type="ECO:0000313" key="4">
    <source>
        <dbReference type="Proteomes" id="UP000317171"/>
    </source>
</evidence>
<dbReference type="InterPro" id="IPR052546">
    <property type="entry name" value="Transposase_8_domain"/>
</dbReference>
<dbReference type="InterPro" id="IPR009057">
    <property type="entry name" value="Homeodomain-like_sf"/>
</dbReference>
<evidence type="ECO:0000313" key="3">
    <source>
        <dbReference type="EMBL" id="QDT45440.1"/>
    </source>
</evidence>
<dbReference type="PANTHER" id="PTHR33609:SF1">
    <property type="entry name" value="TRANSPOSASE"/>
    <property type="match status" value="1"/>
</dbReference>
<dbReference type="Gene3D" id="1.10.10.60">
    <property type="entry name" value="Homeodomain-like"/>
    <property type="match status" value="1"/>
</dbReference>
<keyword evidence="4" id="KW-1185">Reference proteome</keyword>
<dbReference type="GO" id="GO:0003677">
    <property type="term" value="F:DNA binding"/>
    <property type="evidence" value="ECO:0007669"/>
    <property type="project" value="InterPro"/>
</dbReference>
<dbReference type="KEGG" id="gaz:Pan241w_55600"/>
<gene>
    <name evidence="2" type="ORF">Pan241w_53380</name>
    <name evidence="3" type="ORF">Pan241w_55600</name>
</gene>
<dbReference type="Proteomes" id="UP000317171">
    <property type="component" value="Chromosome"/>
</dbReference>